<organism evidence="2 3">
    <name type="scientific">Glossina austeni</name>
    <name type="common">Savannah tsetse fly</name>
    <dbReference type="NCBI Taxonomy" id="7395"/>
    <lineage>
        <taxon>Eukaryota</taxon>
        <taxon>Metazoa</taxon>
        <taxon>Ecdysozoa</taxon>
        <taxon>Arthropoda</taxon>
        <taxon>Hexapoda</taxon>
        <taxon>Insecta</taxon>
        <taxon>Pterygota</taxon>
        <taxon>Neoptera</taxon>
        <taxon>Endopterygota</taxon>
        <taxon>Diptera</taxon>
        <taxon>Brachycera</taxon>
        <taxon>Muscomorpha</taxon>
        <taxon>Hippoboscoidea</taxon>
        <taxon>Glossinidae</taxon>
        <taxon>Glossina</taxon>
    </lineage>
</organism>
<proteinExistence type="predicted"/>
<dbReference type="EnsemblMetazoa" id="GAUT009878-RA">
    <property type="protein sequence ID" value="GAUT009878-PA"/>
    <property type="gene ID" value="GAUT009878"/>
</dbReference>
<feature type="signal peptide" evidence="1">
    <location>
        <begin position="1"/>
        <end position="17"/>
    </location>
</feature>
<keyword evidence="3" id="KW-1185">Reference proteome</keyword>
<dbReference type="Proteomes" id="UP000078200">
    <property type="component" value="Unassembled WGS sequence"/>
</dbReference>
<accession>A0A1A9UMY2</accession>
<evidence type="ECO:0000313" key="2">
    <source>
        <dbReference type="EnsemblMetazoa" id="GAUT009878-PA"/>
    </source>
</evidence>
<protein>
    <submittedName>
        <fullName evidence="2">Uncharacterized protein</fullName>
    </submittedName>
</protein>
<reference evidence="2" key="1">
    <citation type="submission" date="2020-05" db="UniProtKB">
        <authorList>
            <consortium name="EnsemblMetazoa"/>
        </authorList>
    </citation>
    <scope>IDENTIFICATION</scope>
    <source>
        <strain evidence="2">TTRI</strain>
    </source>
</reference>
<keyword evidence="1" id="KW-0732">Signal</keyword>
<dbReference type="VEuPathDB" id="VectorBase:GAUT009878"/>
<feature type="chain" id="PRO_5008398659" evidence="1">
    <location>
        <begin position="18"/>
        <end position="76"/>
    </location>
</feature>
<name>A0A1A9UMY2_GLOAU</name>
<dbReference type="AlphaFoldDB" id="A0A1A9UMY2"/>
<evidence type="ECO:0000256" key="1">
    <source>
        <dbReference type="SAM" id="SignalP"/>
    </source>
</evidence>
<evidence type="ECO:0000313" key="3">
    <source>
        <dbReference type="Proteomes" id="UP000078200"/>
    </source>
</evidence>
<sequence>MFKYLICFVMFVTMVLARPGFLHTSPLITESSYHGLPAVHVVRPLVSTHSVLTTPLVSSTSLLHGTSLHGTYHGLY</sequence>